<dbReference type="PANTHER" id="PTHR34180:SF1">
    <property type="entry name" value="BETA-ALANYL-DOPAMINE_CARCININE HYDROLASE"/>
    <property type="match status" value="1"/>
</dbReference>
<dbReference type="AlphaFoldDB" id="A0A0M0KVS3"/>
<dbReference type="InterPro" id="IPR047801">
    <property type="entry name" value="Peptidase_C45"/>
</dbReference>
<comment type="caution">
    <text evidence="2">The sequence shown here is derived from an EMBL/GenBank/DDBJ whole genome shotgun (WGS) entry which is preliminary data.</text>
</comment>
<dbReference type="OrthoDB" id="8617387at2"/>
<dbReference type="NCBIfam" id="NF040521">
    <property type="entry name" value="C45_proenzyme"/>
    <property type="match status" value="1"/>
</dbReference>
<sequence length="351" mass="40396">MKEIQIDVIQGKGSYYDLGLLEGTHHRDTPLYENHRKRRKRSLRSYETKMNEAKAYYDRFGPGIWDELRGLADGLGWTLEETVHEYSGYQAEWKKSGCSAMMQDGFYARNYDYHPKTYEGRFLLWKPEDGYASVGFGTRMIGRMDGMNEKGLVIGYHFVNRRRQTDGFICCAIARFVLDTCATTEEAIDVISRVPHRQAFNYSVYDREGKGAIVEASGRGVHVTRGAALGCANHFDYMTEENRHHLVESKERMAHIDEQIGRSLTPYEAYERFNQKEYGIFKEDYKNSAGTLHTVVYVPETLQVLIGAGRNAKPLSLSFSNWLNDSPFLVKKIKGTFATDETFPFEEPLRF</sequence>
<dbReference type="Proteomes" id="UP000037558">
    <property type="component" value="Unassembled WGS sequence"/>
</dbReference>
<dbReference type="Pfam" id="PF03417">
    <property type="entry name" value="AAT"/>
    <property type="match status" value="1"/>
</dbReference>
<accession>A0A0M0KVS3</accession>
<evidence type="ECO:0000313" key="2">
    <source>
        <dbReference type="EMBL" id="KOO42919.1"/>
    </source>
</evidence>
<evidence type="ECO:0000313" key="3">
    <source>
        <dbReference type="Proteomes" id="UP000037558"/>
    </source>
</evidence>
<evidence type="ECO:0000259" key="1">
    <source>
        <dbReference type="Pfam" id="PF03417"/>
    </source>
</evidence>
<dbReference type="InterPro" id="IPR005079">
    <property type="entry name" value="Peptidase_C45_hydrolase"/>
</dbReference>
<dbReference type="CDD" id="cd01935">
    <property type="entry name" value="Ntn_CGH_like"/>
    <property type="match status" value="1"/>
</dbReference>
<dbReference type="SUPFAM" id="SSF56235">
    <property type="entry name" value="N-terminal nucleophile aminohydrolases (Ntn hydrolases)"/>
    <property type="match status" value="1"/>
</dbReference>
<dbReference type="Gene3D" id="3.60.60.10">
    <property type="entry name" value="Penicillin V Acylase, Chain A"/>
    <property type="match status" value="1"/>
</dbReference>
<feature type="domain" description="Peptidase C45 hydrolase" evidence="1">
    <location>
        <begin position="106"/>
        <end position="311"/>
    </location>
</feature>
<dbReference type="RefSeq" id="WP_053402720.1">
    <property type="nucleotide sequence ID" value="NZ_LILC01000023.1"/>
</dbReference>
<organism evidence="2 3">
    <name type="scientific">Priestia koreensis</name>
    <dbReference type="NCBI Taxonomy" id="284581"/>
    <lineage>
        <taxon>Bacteria</taxon>
        <taxon>Bacillati</taxon>
        <taxon>Bacillota</taxon>
        <taxon>Bacilli</taxon>
        <taxon>Bacillales</taxon>
        <taxon>Bacillaceae</taxon>
        <taxon>Priestia</taxon>
    </lineage>
</organism>
<dbReference type="PATRIC" id="fig|284581.3.peg.2991"/>
<name>A0A0M0KVS3_9BACI</name>
<reference evidence="3" key="1">
    <citation type="submission" date="2015-08" db="EMBL/GenBank/DDBJ databases">
        <title>Fjat-14210 dsm16467.</title>
        <authorList>
            <person name="Liu B."/>
            <person name="Wang J."/>
            <person name="Zhu Y."/>
            <person name="Liu G."/>
            <person name="Chen Q."/>
            <person name="Chen Z."/>
            <person name="Lan J."/>
            <person name="Che J."/>
            <person name="Ge C."/>
            <person name="Shi H."/>
            <person name="Pan Z."/>
            <person name="Liu X."/>
        </authorList>
    </citation>
    <scope>NUCLEOTIDE SEQUENCE [LARGE SCALE GENOMIC DNA]</scope>
    <source>
        <strain evidence="3">DSM 16467</strain>
    </source>
</reference>
<dbReference type="EMBL" id="LILC01000023">
    <property type="protein sequence ID" value="KOO42919.1"/>
    <property type="molecule type" value="Genomic_DNA"/>
</dbReference>
<dbReference type="PANTHER" id="PTHR34180">
    <property type="entry name" value="PEPTIDASE C45"/>
    <property type="match status" value="1"/>
</dbReference>
<keyword evidence="2" id="KW-0808">Transferase</keyword>
<keyword evidence="3" id="KW-1185">Reference proteome</keyword>
<dbReference type="STRING" id="284581.AMD01_17420"/>
<protein>
    <submittedName>
        <fullName evidence="2">Acyl-CoA:6-aminopenicillanic acid acyl-transferase</fullName>
    </submittedName>
</protein>
<dbReference type="GO" id="GO:0016740">
    <property type="term" value="F:transferase activity"/>
    <property type="evidence" value="ECO:0007669"/>
    <property type="project" value="UniProtKB-KW"/>
</dbReference>
<proteinExistence type="predicted"/>
<gene>
    <name evidence="2" type="ORF">AMD01_17420</name>
</gene>
<dbReference type="InterPro" id="IPR029055">
    <property type="entry name" value="Ntn_hydrolases_N"/>
</dbReference>
<dbReference type="InterPro" id="IPR047794">
    <property type="entry name" value="C45_proenzyme-like"/>
</dbReference>